<dbReference type="AlphaFoldDB" id="A0A7Y2M160"/>
<dbReference type="RefSeq" id="WP_167037956.1">
    <property type="nucleotide sequence ID" value="NZ_BAAANA010000001.1"/>
</dbReference>
<dbReference type="Gene3D" id="3.30.1540.10">
    <property type="entry name" value="formyl-coa transferase, domain 3"/>
    <property type="match status" value="2"/>
</dbReference>
<dbReference type="Proteomes" id="UP000543598">
    <property type="component" value="Unassembled WGS sequence"/>
</dbReference>
<evidence type="ECO:0000256" key="1">
    <source>
        <dbReference type="SAM" id="MobiDB-lite"/>
    </source>
</evidence>
<dbReference type="InterPro" id="IPR044855">
    <property type="entry name" value="CoA-Trfase_III_dom3_sf"/>
</dbReference>
<keyword evidence="2" id="KW-0808">Transferase</keyword>
<dbReference type="InterPro" id="IPR003673">
    <property type="entry name" value="CoA-Trfase_fam_III"/>
</dbReference>
<reference evidence="2 3" key="1">
    <citation type="submission" date="2020-05" db="EMBL/GenBank/DDBJ databases">
        <title>MicrobeNet Type strains.</title>
        <authorList>
            <person name="Nicholson A.C."/>
        </authorList>
    </citation>
    <scope>NUCLEOTIDE SEQUENCE [LARGE SCALE GENOMIC DNA]</scope>
    <source>
        <strain evidence="2 3">JCM 14282</strain>
    </source>
</reference>
<gene>
    <name evidence="2" type="ORF">HLA99_04860</name>
</gene>
<dbReference type="InterPro" id="IPR050509">
    <property type="entry name" value="CoA-transferase_III"/>
</dbReference>
<sequence>MNARERGALAGLTVVEVGGSQTLYAGKLLADQGADVVLVEPSDGHDSRRRKPVVLADDGEAVSASFAYLNSAKRLLRLPDDDATAAERLRAAMATADIVLAGGSPRELERLGIVPEALADTLLVTVTPFGWTGPWRDLHADELVLNALGGMTALGGYADGRPLQPPAGLAYNAAGLFAAVATAARLVRGAPVVGHVDVSIHEVVVMGLENAAQFWDLERKVRVRTGGVDSQVGRGVYACADGYVYIMLGLSAGSAFWGRFVAWMREEGVAGLELLEGARWAERSFIESDEAKATFRAVVEPYLRAHTKVDLYEAAIERSIPLAPVNDMADVLRELQLLARDFFIPAEGSARGRAPGAPYQLSATPARPRLALRRDGRSSASAVRDAPVPHEDRRALRGRRPLEGVRVVDFSWVGAGSYFTRTLADMGADVVKVESGARVDQIRVSPPFLDGIWGVDRSGYFADRNSSKRSMTVDLKRPEGLELVLGLIAGADVVASNFAPGTMERLGLGYEAVRARRPDVVYVSMSMQGAGGPRSRVVGYGLTIGALSGLHSLVGESGREPIGTGTNYPDHIPSPGHAAFAALSALRHRALTGEGQLLELSQVEATVAMLGADALAASLGIPTPPQANDVRRPGVHDVFPTAGVDRWIAISAEADQLGALSEALGIAAPDLDEESLIAAASSGFDGRELMEALQARGVAAGVVQDARDLIEDDPQLAHRAHWVRLPRPGVGAFLYNALPFRFDDVDVRPQTGFPALGEHTREVLEEAGVGADEIGRLEADGVLA</sequence>
<dbReference type="EMBL" id="JABEMB010000004">
    <property type="protein sequence ID" value="NNH03183.1"/>
    <property type="molecule type" value="Genomic_DNA"/>
</dbReference>
<name>A0A7Y2M160_9MICO</name>
<dbReference type="PROSITE" id="PS00435">
    <property type="entry name" value="PEROXIDASE_1"/>
    <property type="match status" value="1"/>
</dbReference>
<accession>A0A7Y2M160</accession>
<dbReference type="PANTHER" id="PTHR48228:SF7">
    <property type="entry name" value="FATTY ACYL-COA TRANSFERASE RV3272-RELATED"/>
    <property type="match status" value="1"/>
</dbReference>
<feature type="region of interest" description="Disordered" evidence="1">
    <location>
        <begin position="372"/>
        <end position="395"/>
    </location>
</feature>
<comment type="caution">
    <text evidence="2">The sequence shown here is derived from an EMBL/GenBank/DDBJ whole genome shotgun (WGS) entry which is preliminary data.</text>
</comment>
<dbReference type="Pfam" id="PF02515">
    <property type="entry name" value="CoA_transf_3"/>
    <property type="match status" value="2"/>
</dbReference>
<dbReference type="Gene3D" id="3.40.50.10540">
    <property type="entry name" value="Crotonobetainyl-coa:carnitine coa-transferase, domain 1"/>
    <property type="match status" value="2"/>
</dbReference>
<dbReference type="PANTHER" id="PTHR48228">
    <property type="entry name" value="SUCCINYL-COA--D-CITRAMALATE COA-TRANSFERASE"/>
    <property type="match status" value="1"/>
</dbReference>
<dbReference type="SUPFAM" id="SSF89796">
    <property type="entry name" value="CoA-transferase family III (CaiB/BaiF)"/>
    <property type="match status" value="2"/>
</dbReference>
<dbReference type="InterPro" id="IPR019793">
    <property type="entry name" value="Peroxidases_heam-ligand_BS"/>
</dbReference>
<evidence type="ECO:0000313" key="2">
    <source>
        <dbReference type="EMBL" id="NNH03183.1"/>
    </source>
</evidence>
<protein>
    <submittedName>
        <fullName evidence="2">CoA transferase</fullName>
    </submittedName>
</protein>
<organism evidence="2 3">
    <name type="scientific">Microbacterium ulmi</name>
    <dbReference type="NCBI Taxonomy" id="179095"/>
    <lineage>
        <taxon>Bacteria</taxon>
        <taxon>Bacillati</taxon>
        <taxon>Actinomycetota</taxon>
        <taxon>Actinomycetes</taxon>
        <taxon>Micrococcales</taxon>
        <taxon>Microbacteriaceae</taxon>
        <taxon>Microbacterium</taxon>
    </lineage>
</organism>
<dbReference type="GO" id="GO:0016740">
    <property type="term" value="F:transferase activity"/>
    <property type="evidence" value="ECO:0007669"/>
    <property type="project" value="UniProtKB-KW"/>
</dbReference>
<evidence type="ECO:0000313" key="3">
    <source>
        <dbReference type="Proteomes" id="UP000543598"/>
    </source>
</evidence>
<keyword evidence="3" id="KW-1185">Reference proteome</keyword>
<dbReference type="InterPro" id="IPR023606">
    <property type="entry name" value="CoA-Trfase_III_dom_1_sf"/>
</dbReference>
<proteinExistence type="predicted"/>